<sequence>MYQYKYIPVDTGGGFLSDTREHRELIDAYAAEGWRYVGFFPVSFTSHGGISRVDLIFERSRKLPT</sequence>
<dbReference type="EMBL" id="CP034413">
    <property type="protein sequence ID" value="QCI59870.1"/>
    <property type="molecule type" value="Genomic_DNA"/>
</dbReference>
<organism evidence="1 2">
    <name type="scientific">Dysosmobacter welbionis</name>
    <dbReference type="NCBI Taxonomy" id="2093857"/>
    <lineage>
        <taxon>Bacteria</taxon>
        <taxon>Bacillati</taxon>
        <taxon>Bacillota</taxon>
        <taxon>Clostridia</taxon>
        <taxon>Eubacteriales</taxon>
        <taxon>Oscillospiraceae</taxon>
        <taxon>Dysosmobacter</taxon>
    </lineage>
</organism>
<dbReference type="Proteomes" id="UP000298642">
    <property type="component" value="Chromosome"/>
</dbReference>
<proteinExistence type="predicted"/>
<protein>
    <submittedName>
        <fullName evidence="1">DUF4177 domain-containing protein</fullName>
    </submittedName>
</protein>
<dbReference type="AlphaFoldDB" id="A0A4D7AVX1"/>
<dbReference type="InterPro" id="IPR025234">
    <property type="entry name" value="YjzH-like"/>
</dbReference>
<gene>
    <name evidence="1" type="ORF">EIO64_12110</name>
</gene>
<accession>A0A4D7AVX1</accession>
<dbReference type="KEGG" id="obj:EIO64_12110"/>
<keyword evidence="2" id="KW-1185">Reference proteome</keyword>
<evidence type="ECO:0000313" key="2">
    <source>
        <dbReference type="Proteomes" id="UP000298642"/>
    </source>
</evidence>
<dbReference type="RefSeq" id="WP_136891438.1">
    <property type="nucleotide sequence ID" value="NZ_CP034413.3"/>
</dbReference>
<name>A0A4D7AVX1_9FIRM</name>
<evidence type="ECO:0000313" key="1">
    <source>
        <dbReference type="EMBL" id="QCI59870.1"/>
    </source>
</evidence>
<dbReference type="Pfam" id="PF13783">
    <property type="entry name" value="DUF4177"/>
    <property type="match status" value="1"/>
</dbReference>
<reference evidence="2" key="1">
    <citation type="submission" date="2018-12" db="EMBL/GenBank/DDBJ databases">
        <title>Dusodibacter welbiota gen. nov., sp. nov., isolated from human faeces and emended description of the Oscillibacter genus.</title>
        <authorList>
            <person name="Le Roy T."/>
            <person name="Van der Smissen P."/>
            <person name="Delzenne N."/>
            <person name="Muccioli G."/>
            <person name="Collet J.F."/>
            <person name="Cani P.D."/>
        </authorList>
    </citation>
    <scope>NUCLEOTIDE SEQUENCE [LARGE SCALE GENOMIC DNA]</scope>
    <source>
        <strain evidence="2">J115</strain>
    </source>
</reference>